<keyword evidence="1" id="KW-1133">Transmembrane helix</keyword>
<evidence type="ECO:0000256" key="1">
    <source>
        <dbReference type="SAM" id="Phobius"/>
    </source>
</evidence>
<accession>A0ABV0KI32</accession>
<organism evidence="2 3">
    <name type="scientific">Stenomitos frigidus AS-A4</name>
    <dbReference type="NCBI Taxonomy" id="2933935"/>
    <lineage>
        <taxon>Bacteria</taxon>
        <taxon>Bacillati</taxon>
        <taxon>Cyanobacteriota</taxon>
        <taxon>Cyanophyceae</taxon>
        <taxon>Leptolyngbyales</taxon>
        <taxon>Leptolyngbyaceae</taxon>
        <taxon>Stenomitos</taxon>
    </lineage>
</organism>
<evidence type="ECO:0000313" key="3">
    <source>
        <dbReference type="Proteomes" id="UP001476950"/>
    </source>
</evidence>
<gene>
    <name evidence="2" type="ORF">NDI38_09850</name>
</gene>
<keyword evidence="1" id="KW-0812">Transmembrane</keyword>
<name>A0ABV0KI32_9CYAN</name>
<dbReference type="EMBL" id="JAMPLM010000006">
    <property type="protein sequence ID" value="MEP1058742.1"/>
    <property type="molecule type" value="Genomic_DNA"/>
</dbReference>
<reference evidence="2 3" key="1">
    <citation type="submission" date="2022-04" db="EMBL/GenBank/DDBJ databases">
        <title>Positive selection, recombination, and allopatry shape intraspecific diversity of widespread and dominant cyanobacteria.</title>
        <authorList>
            <person name="Wei J."/>
            <person name="Shu W."/>
            <person name="Hu C."/>
        </authorList>
    </citation>
    <scope>NUCLEOTIDE SEQUENCE [LARGE SCALE GENOMIC DNA]</scope>
    <source>
        <strain evidence="2 3">AS-A4</strain>
    </source>
</reference>
<evidence type="ECO:0000313" key="2">
    <source>
        <dbReference type="EMBL" id="MEP1058742.1"/>
    </source>
</evidence>
<keyword evidence="3" id="KW-1185">Reference proteome</keyword>
<feature type="transmembrane region" description="Helical" evidence="1">
    <location>
        <begin position="18"/>
        <end position="37"/>
    </location>
</feature>
<comment type="caution">
    <text evidence="2">The sequence shown here is derived from an EMBL/GenBank/DDBJ whole genome shotgun (WGS) entry which is preliminary data.</text>
</comment>
<dbReference type="Proteomes" id="UP001476950">
    <property type="component" value="Unassembled WGS sequence"/>
</dbReference>
<dbReference type="RefSeq" id="WP_206756015.1">
    <property type="nucleotide sequence ID" value="NZ_JAMPLM010000006.1"/>
</dbReference>
<proteinExistence type="predicted"/>
<keyword evidence="1" id="KW-0472">Membrane</keyword>
<protein>
    <submittedName>
        <fullName evidence="2">Uncharacterized protein</fullName>
    </submittedName>
</protein>
<sequence length="275" mass="30907">MVAKSIKASAAARGQSRWWQPFVGGAIAIAALAGIVLMQRSQLTRPSVWLSNPKQAEQQEAVRLRLLKQLPTFGFNNLVADWTFLNFLQYYGDDAVRANTGYALSTEYFDIITHLDPRFVDVYLFLSGTISYQLGEPRTAVRFMDRGTAALSPQIHPRAFQVWRFKGLDQLLLLGDVPGSINSHAMAAKWVQGTPYQELEPIFQQTVTFLRQDPNSISVRFQAWTSIYYQAVAVNDKTTQERAKKELLALGGQTRVKDGELIFFLPNATPPKPQP</sequence>